<gene>
    <name evidence="1" type="ORF">LSH36_212g02001</name>
</gene>
<dbReference type="AlphaFoldDB" id="A0AAD9JPD8"/>
<organism evidence="1 2">
    <name type="scientific">Paralvinella palmiformis</name>
    <dbReference type="NCBI Taxonomy" id="53620"/>
    <lineage>
        <taxon>Eukaryota</taxon>
        <taxon>Metazoa</taxon>
        <taxon>Spiralia</taxon>
        <taxon>Lophotrochozoa</taxon>
        <taxon>Annelida</taxon>
        <taxon>Polychaeta</taxon>
        <taxon>Sedentaria</taxon>
        <taxon>Canalipalpata</taxon>
        <taxon>Terebellida</taxon>
        <taxon>Terebelliformia</taxon>
        <taxon>Alvinellidae</taxon>
        <taxon>Paralvinella</taxon>
    </lineage>
</organism>
<evidence type="ECO:0000313" key="1">
    <source>
        <dbReference type="EMBL" id="KAK2156482.1"/>
    </source>
</evidence>
<reference evidence="1" key="1">
    <citation type="journal article" date="2023" name="Mol. Biol. Evol.">
        <title>Third-Generation Sequencing Reveals the Adaptive Role of the Epigenome in Three Deep-Sea Polychaetes.</title>
        <authorList>
            <person name="Perez M."/>
            <person name="Aroh O."/>
            <person name="Sun Y."/>
            <person name="Lan Y."/>
            <person name="Juniper S.K."/>
            <person name="Young C.R."/>
            <person name="Angers B."/>
            <person name="Qian P.Y."/>
        </authorList>
    </citation>
    <scope>NUCLEOTIDE SEQUENCE</scope>
    <source>
        <strain evidence="1">P08H-3</strain>
    </source>
</reference>
<protein>
    <submittedName>
        <fullName evidence="1">Uncharacterized protein</fullName>
    </submittedName>
</protein>
<evidence type="ECO:0000313" key="2">
    <source>
        <dbReference type="Proteomes" id="UP001208570"/>
    </source>
</evidence>
<proteinExistence type="predicted"/>
<dbReference type="Proteomes" id="UP001208570">
    <property type="component" value="Unassembled WGS sequence"/>
</dbReference>
<comment type="caution">
    <text evidence="1">The sequence shown here is derived from an EMBL/GenBank/DDBJ whole genome shotgun (WGS) entry which is preliminary data.</text>
</comment>
<accession>A0AAD9JPD8</accession>
<keyword evidence="2" id="KW-1185">Reference proteome</keyword>
<name>A0AAD9JPD8_9ANNE</name>
<dbReference type="EMBL" id="JAODUP010000212">
    <property type="protein sequence ID" value="KAK2156482.1"/>
    <property type="molecule type" value="Genomic_DNA"/>
</dbReference>
<sequence length="101" mass="11492">ERRVRVWGSLAGTYLCLQLKDQTINYRTVVCPLVCQFRGASVGASAWFNLVFFCSRCPPSVCSIWSAAVRYTDHQIPGFLDRWPHIVPDSRDDVSRLQTAE</sequence>
<feature type="non-terminal residue" evidence="1">
    <location>
        <position position="1"/>
    </location>
</feature>